<dbReference type="STRING" id="207949.RED65_13102"/>
<comment type="caution">
    <text evidence="1">The sequence shown here is derived from an EMBL/GenBank/DDBJ whole genome shotgun (WGS) entry which is preliminary data.</text>
</comment>
<dbReference type="RefSeq" id="WP_007018623.1">
    <property type="nucleotide sequence ID" value="NZ_CH724117.1"/>
</dbReference>
<dbReference type="AlphaFoldDB" id="Q1MZA0"/>
<accession>Q1MZA0</accession>
<gene>
    <name evidence="1" type="ORF">RED65_13102</name>
</gene>
<dbReference type="OrthoDB" id="6198951at2"/>
<reference evidence="1 2" key="1">
    <citation type="submission" date="2006-03" db="EMBL/GenBank/DDBJ databases">
        <authorList>
            <person name="Pinhassi J."/>
            <person name="Pedros-Alio C."/>
            <person name="Ferriera S."/>
            <person name="Johnson J."/>
            <person name="Kravitz S."/>
            <person name="Halpern A."/>
            <person name="Remington K."/>
            <person name="Beeson K."/>
            <person name="Tran B."/>
            <person name="Rogers Y.-H."/>
            <person name="Friedman R."/>
            <person name="Venter J.C."/>
        </authorList>
    </citation>
    <scope>NUCLEOTIDE SEQUENCE [LARGE SCALE GENOMIC DNA]</scope>
    <source>
        <strain evidence="1 2">RED65</strain>
    </source>
</reference>
<proteinExistence type="predicted"/>
<keyword evidence="2" id="KW-1185">Reference proteome</keyword>
<sequence>MMDNYYNVFTSQSLKFNPQDVTSTPLASEERATLKDKIAKASQQDSSGVRISISNDAKQLSETTSIEKTEKNRVFEPLPGVMVKQESISYLNEYDNMDKRISMVEVLNTDNPPESSSLSKLLQNFEKQDISLTNILSNAGALESNGKDVTISGRVEIGDFRGGDFLFDDNGNIIAQKFTGSIMRESNETQSIYNIVTESGKQIKIELNVKDKINTMGSNGMSRDINISYQSTKELTNEENTAVKTVLNELGEISTQFQGETSINSNQIKELSEALSESNSVIKSFDGNLNFEVGGFQRKINLSSNSENPLSVLTTESGMNEKFESSIVSGSFLKSKMGDISTDSEYKKQNKLVLDITQEKTDIYIPAVSFNNQNADNLDSKYITTFLEE</sequence>
<protein>
    <submittedName>
        <fullName evidence="1">Uncharacterized protein</fullName>
    </submittedName>
</protein>
<name>Q1MZA0_9GAMM</name>
<evidence type="ECO:0000313" key="2">
    <source>
        <dbReference type="Proteomes" id="UP000004263"/>
    </source>
</evidence>
<organism evidence="1 2">
    <name type="scientific">Bermanella marisrubri</name>
    <dbReference type="NCBI Taxonomy" id="207949"/>
    <lineage>
        <taxon>Bacteria</taxon>
        <taxon>Pseudomonadati</taxon>
        <taxon>Pseudomonadota</taxon>
        <taxon>Gammaproteobacteria</taxon>
        <taxon>Oceanospirillales</taxon>
        <taxon>Oceanospirillaceae</taxon>
        <taxon>Bermanella</taxon>
    </lineage>
</organism>
<dbReference type="HOGENOM" id="CLU_709156_0_0_6"/>
<dbReference type="EMBL" id="AAQH01000019">
    <property type="protein sequence ID" value="EAT11366.1"/>
    <property type="molecule type" value="Genomic_DNA"/>
</dbReference>
<evidence type="ECO:0000313" key="1">
    <source>
        <dbReference type="EMBL" id="EAT11366.1"/>
    </source>
</evidence>
<dbReference type="Proteomes" id="UP000004263">
    <property type="component" value="Unassembled WGS sequence"/>
</dbReference>